<dbReference type="Gene3D" id="3.30.930.10">
    <property type="entry name" value="Bira Bifunctional Protein, Domain 2"/>
    <property type="match status" value="1"/>
</dbReference>
<dbReference type="Gene3D" id="2.40.30.130">
    <property type="match status" value="1"/>
</dbReference>
<dbReference type="Gene3D" id="6.10.250.550">
    <property type="match status" value="1"/>
</dbReference>
<dbReference type="Pfam" id="PF02272">
    <property type="entry name" value="DHHA1"/>
    <property type="match status" value="1"/>
</dbReference>
<dbReference type="PROSITE" id="PS50860">
    <property type="entry name" value="AA_TRNA_LIGASE_II_ALA"/>
    <property type="match status" value="1"/>
</dbReference>
<evidence type="ECO:0000256" key="4">
    <source>
        <dbReference type="ARBA" id="ARBA00022723"/>
    </source>
</evidence>
<dbReference type="FunFam" id="3.30.930.10:FF:000004">
    <property type="entry name" value="Alanine--tRNA ligase"/>
    <property type="match status" value="1"/>
</dbReference>
<keyword evidence="6 11" id="KW-0862">Zinc</keyword>
<comment type="domain">
    <text evidence="11">Consists of three domains; the N-terminal catalytic domain, the editing domain and the C-terminal C-Ala domain. The editing domain removes incorrectly charged amino acids, while the C-Ala domain, along with tRNA(Ala), serves as a bridge to cooperatively bring together the editing and aminoacylation centers thus stimulating deacylation of misacylated tRNAs.</text>
</comment>
<keyword evidence="3 11" id="KW-0436">Ligase</keyword>
<dbReference type="PANTHER" id="PTHR11777:SF9">
    <property type="entry name" value="ALANINE--TRNA LIGASE, CYTOPLASMIC"/>
    <property type="match status" value="1"/>
</dbReference>
<feature type="binding site" evidence="11">
    <location>
        <position position="573"/>
    </location>
    <ligand>
        <name>Zn(2+)</name>
        <dbReference type="ChEBI" id="CHEBI:29105"/>
    </ligand>
</feature>
<keyword evidence="9 11" id="KW-0648">Protein biosynthesis</keyword>
<keyword evidence="4 11" id="KW-0479">Metal-binding</keyword>
<accession>A0A7S7NTR6</accession>
<dbReference type="InterPro" id="IPR018162">
    <property type="entry name" value="Ala-tRNA-ligase_IIc_anticod-bd"/>
</dbReference>
<sequence>MTGHEIRQKFLDFFAARNHRVVRSSSLVPGNDPTLLFTNAGMNQFKDVFTGLEQRDYSRATTAQKCVRAGGKHNDLENVGYTRRHHTFFEMMGNFSFGDYFKTDAIDFAWDLVTNGYGLPKDRLYVTVFREDDEAEELWQKVAGVPKDRIFRLDEKDNFWQMGETGPCGPCSEIHFDLGEHTAAPGREHEKFPDDGGGRFVEIWNLVFMQFDRDLSGKFTPLPRPSIDTGMGLERVAAIMQGKLSNFECDLLYSIVEEAGNLLGKSVGEDTRTDTVLRICADHARATAFLINDGVLPSNEGRGYVLRKIMRRAMRNARMIGSGDPFLYKLTGFVADFMKGPYPDMLESVQRVARVVKDEEHRYATTFQVAEKVFHDEARSAAGGVLPGPAAFKLYDTYGMALDEQEEMARELGLSIDVAGYEDAMQKQRERARASWKGAEKAQIAPIYQELLGGGRTQFLGYETLEHGASQVLAILVDQQRVDSVGPETECEIVLDRTPFYAESGGQVGDTGILVSPETGEPLAYVTRTYPAVPGLTVHKARSLGELKTDQLVAARVNDTGRFATMRNHTATHLAHAALRQVLGKHVKQAGSVVEPGRLRFDFSHYTAVDAQEVAEVERLANEQILLDVPVTTDVMELDKAIDTGAMALFGEKYGEKVRVVSVPGFSRELCGGTHVHRTGEIGLLKVVYEGSISAGVRRIEAVTGASALKRFQETTDTLHKATSALRTSESEFLDQIDRLLAQQKTLERQIETLKEKVAHAAAAGLESQVREVKGVKILSAVAEGMDRAQMRNLADDFRNRWKSAVILLASGEEGNVAIVTAVTKDLTAKVHAGKLAGSIAQAVGGKGGGRPDMAEAGGKDAAALPAALAAASASVEGML</sequence>
<keyword evidence="11" id="KW-0963">Cytoplasm</keyword>
<keyword evidence="10 11" id="KW-0030">Aminoacyl-tRNA synthetase</keyword>
<dbReference type="EMBL" id="CP063849">
    <property type="protein sequence ID" value="QOY89672.1"/>
    <property type="molecule type" value="Genomic_DNA"/>
</dbReference>
<dbReference type="InterPro" id="IPR018163">
    <property type="entry name" value="Thr/Ala-tRNA-synth_IIc_edit"/>
</dbReference>
<dbReference type="InterPro" id="IPR050058">
    <property type="entry name" value="Ala-tRNA_ligase"/>
</dbReference>
<keyword evidence="7 11" id="KW-0067">ATP-binding</keyword>
<comment type="cofactor">
    <cofactor evidence="11">
        <name>Zn(2+)</name>
        <dbReference type="ChEBI" id="CHEBI:29105"/>
    </cofactor>
    <text evidence="11">Binds 1 zinc ion per subunit.</text>
</comment>
<dbReference type="GO" id="GO:0045892">
    <property type="term" value="P:negative regulation of DNA-templated transcription"/>
    <property type="evidence" value="ECO:0007669"/>
    <property type="project" value="TreeGrafter"/>
</dbReference>
<keyword evidence="5 11" id="KW-0547">Nucleotide-binding</keyword>
<dbReference type="Gene3D" id="3.30.980.10">
    <property type="entry name" value="Threonyl-trna Synthetase, Chain A, domain 2"/>
    <property type="match status" value="1"/>
</dbReference>
<comment type="subcellular location">
    <subcellularLocation>
        <location evidence="11">Cytoplasm</location>
    </subcellularLocation>
</comment>
<feature type="domain" description="Alanyl-transfer RNA synthetases family profile" evidence="13">
    <location>
        <begin position="1"/>
        <end position="714"/>
    </location>
</feature>
<dbReference type="NCBIfam" id="TIGR00344">
    <property type="entry name" value="alaS"/>
    <property type="match status" value="1"/>
</dbReference>
<dbReference type="SMART" id="SM00863">
    <property type="entry name" value="tRNA_SAD"/>
    <property type="match status" value="1"/>
</dbReference>
<dbReference type="GO" id="GO:0004813">
    <property type="term" value="F:alanine-tRNA ligase activity"/>
    <property type="evidence" value="ECO:0007669"/>
    <property type="project" value="UniProtKB-UniRule"/>
</dbReference>
<proteinExistence type="inferred from homology"/>
<evidence type="ECO:0000256" key="9">
    <source>
        <dbReference type="ARBA" id="ARBA00022917"/>
    </source>
</evidence>
<dbReference type="Gene3D" id="3.30.54.20">
    <property type="match status" value="1"/>
</dbReference>
<comment type="similarity">
    <text evidence="1 11">Belongs to the class-II aminoacyl-tRNA synthetase family.</text>
</comment>
<evidence type="ECO:0000259" key="13">
    <source>
        <dbReference type="PROSITE" id="PS50860"/>
    </source>
</evidence>
<keyword evidence="2 11" id="KW-0820">tRNA-binding</keyword>
<dbReference type="InterPro" id="IPR012947">
    <property type="entry name" value="tRNA_SAD"/>
</dbReference>
<evidence type="ECO:0000256" key="11">
    <source>
        <dbReference type="HAMAP-Rule" id="MF_00036"/>
    </source>
</evidence>
<evidence type="ECO:0000256" key="8">
    <source>
        <dbReference type="ARBA" id="ARBA00022884"/>
    </source>
</evidence>
<dbReference type="GO" id="GO:0005524">
    <property type="term" value="F:ATP binding"/>
    <property type="evidence" value="ECO:0007669"/>
    <property type="project" value="UniProtKB-UniRule"/>
</dbReference>
<evidence type="ECO:0000256" key="7">
    <source>
        <dbReference type="ARBA" id="ARBA00022840"/>
    </source>
</evidence>
<keyword evidence="12" id="KW-0175">Coiled coil</keyword>
<dbReference type="GO" id="GO:0000049">
    <property type="term" value="F:tRNA binding"/>
    <property type="evidence" value="ECO:0007669"/>
    <property type="project" value="UniProtKB-KW"/>
</dbReference>
<evidence type="ECO:0000313" key="14">
    <source>
        <dbReference type="EMBL" id="QOY89672.1"/>
    </source>
</evidence>
<name>A0A7S7NTR6_PALFE</name>
<dbReference type="SUPFAM" id="SSF50447">
    <property type="entry name" value="Translation proteins"/>
    <property type="match status" value="1"/>
</dbReference>
<dbReference type="Gene3D" id="3.10.310.40">
    <property type="match status" value="1"/>
</dbReference>
<keyword evidence="15" id="KW-1185">Reference proteome</keyword>
<gene>
    <name evidence="11 14" type="primary">alaS</name>
    <name evidence="14" type="ORF">IRI77_06880</name>
</gene>
<dbReference type="FunFam" id="3.10.310.40:FF:000001">
    <property type="entry name" value="Alanine--tRNA ligase"/>
    <property type="match status" value="1"/>
</dbReference>
<dbReference type="GO" id="GO:0002161">
    <property type="term" value="F:aminoacyl-tRNA deacylase activity"/>
    <property type="evidence" value="ECO:0007669"/>
    <property type="project" value="TreeGrafter"/>
</dbReference>
<feature type="binding site" evidence="11">
    <location>
        <position position="671"/>
    </location>
    <ligand>
        <name>Zn(2+)</name>
        <dbReference type="ChEBI" id="CHEBI:29105"/>
    </ligand>
</feature>
<evidence type="ECO:0000256" key="5">
    <source>
        <dbReference type="ARBA" id="ARBA00022741"/>
    </source>
</evidence>
<dbReference type="Pfam" id="PF01411">
    <property type="entry name" value="tRNA-synt_2c"/>
    <property type="match status" value="1"/>
</dbReference>
<comment type="function">
    <text evidence="11">Catalyzes the attachment of alanine to tRNA(Ala) in a two-step reaction: alanine is first activated by ATP to form Ala-AMP and then transferred to the acceptor end of tRNA(Ala). Also edits incorrectly charged Ser-tRNA(Ala) and Gly-tRNA(Ala) via its editing domain.</text>
</comment>
<organism evidence="14 15">
    <name type="scientific">Paludibaculum fermentans</name>
    <dbReference type="NCBI Taxonomy" id="1473598"/>
    <lineage>
        <taxon>Bacteria</taxon>
        <taxon>Pseudomonadati</taxon>
        <taxon>Acidobacteriota</taxon>
        <taxon>Terriglobia</taxon>
        <taxon>Bryobacterales</taxon>
        <taxon>Bryobacteraceae</taxon>
        <taxon>Paludibaculum</taxon>
    </lineage>
</organism>
<dbReference type="InterPro" id="IPR018164">
    <property type="entry name" value="Ala-tRNA-synth_IIc_N"/>
</dbReference>
<dbReference type="Proteomes" id="UP000593892">
    <property type="component" value="Chromosome"/>
</dbReference>
<dbReference type="GO" id="GO:0005829">
    <property type="term" value="C:cytosol"/>
    <property type="evidence" value="ECO:0007669"/>
    <property type="project" value="TreeGrafter"/>
</dbReference>
<evidence type="ECO:0000256" key="6">
    <source>
        <dbReference type="ARBA" id="ARBA00022833"/>
    </source>
</evidence>
<feature type="binding site" evidence="11">
    <location>
        <position position="675"/>
    </location>
    <ligand>
        <name>Zn(2+)</name>
        <dbReference type="ChEBI" id="CHEBI:29105"/>
    </ligand>
</feature>
<evidence type="ECO:0000256" key="2">
    <source>
        <dbReference type="ARBA" id="ARBA00022555"/>
    </source>
</evidence>
<dbReference type="GO" id="GO:0008270">
    <property type="term" value="F:zinc ion binding"/>
    <property type="evidence" value="ECO:0007669"/>
    <property type="project" value="UniProtKB-UniRule"/>
</dbReference>
<dbReference type="KEGG" id="pfer:IRI77_06880"/>
<dbReference type="SUPFAM" id="SSF55186">
    <property type="entry name" value="ThrRS/AlaRS common domain"/>
    <property type="match status" value="1"/>
</dbReference>
<dbReference type="GO" id="GO:0006419">
    <property type="term" value="P:alanyl-tRNA aminoacylation"/>
    <property type="evidence" value="ECO:0007669"/>
    <property type="project" value="UniProtKB-UniRule"/>
</dbReference>
<evidence type="ECO:0000256" key="3">
    <source>
        <dbReference type="ARBA" id="ARBA00022598"/>
    </source>
</evidence>
<keyword evidence="8 11" id="KW-0694">RNA-binding</keyword>
<dbReference type="RefSeq" id="WP_194451334.1">
    <property type="nucleotide sequence ID" value="NZ_CP063849.1"/>
</dbReference>
<evidence type="ECO:0000256" key="12">
    <source>
        <dbReference type="SAM" id="Coils"/>
    </source>
</evidence>
<dbReference type="InterPro" id="IPR023033">
    <property type="entry name" value="Ala_tRNA_ligase_euk/bac"/>
</dbReference>
<dbReference type="EC" id="6.1.1.7" evidence="11"/>
<dbReference type="HAMAP" id="MF_00036_B">
    <property type="entry name" value="Ala_tRNA_synth_B"/>
    <property type="match status" value="1"/>
</dbReference>
<dbReference type="FunFam" id="3.30.980.10:FF:000004">
    <property type="entry name" value="Alanine--tRNA ligase, cytoplasmic"/>
    <property type="match status" value="1"/>
</dbReference>
<dbReference type="AlphaFoldDB" id="A0A7S7NTR6"/>
<feature type="binding site" evidence="11">
    <location>
        <position position="569"/>
    </location>
    <ligand>
        <name>Zn(2+)</name>
        <dbReference type="ChEBI" id="CHEBI:29105"/>
    </ligand>
</feature>
<evidence type="ECO:0000313" key="15">
    <source>
        <dbReference type="Proteomes" id="UP000593892"/>
    </source>
</evidence>
<dbReference type="InterPro" id="IPR018165">
    <property type="entry name" value="Ala-tRNA-synth_IIc_core"/>
</dbReference>
<dbReference type="InterPro" id="IPR003156">
    <property type="entry name" value="DHHA1_dom"/>
</dbReference>
<evidence type="ECO:0000256" key="1">
    <source>
        <dbReference type="ARBA" id="ARBA00008226"/>
    </source>
</evidence>
<dbReference type="InterPro" id="IPR045864">
    <property type="entry name" value="aa-tRNA-synth_II/BPL/LPL"/>
</dbReference>
<dbReference type="InterPro" id="IPR002318">
    <property type="entry name" value="Ala-tRNA-lgiase_IIc"/>
</dbReference>
<reference evidence="14 15" key="1">
    <citation type="submission" date="2020-10" db="EMBL/GenBank/DDBJ databases">
        <title>Complete genome sequence of Paludibaculum fermentans P105T, a facultatively anaerobic acidobacterium capable of dissimilatory Fe(III) reduction.</title>
        <authorList>
            <person name="Dedysh S.N."/>
            <person name="Beletsky A.V."/>
            <person name="Kulichevskaya I.S."/>
            <person name="Mardanov A.V."/>
            <person name="Ravin N.V."/>
        </authorList>
    </citation>
    <scope>NUCLEOTIDE SEQUENCE [LARGE SCALE GENOMIC DNA]</scope>
    <source>
        <strain evidence="14 15">P105</strain>
    </source>
</reference>
<dbReference type="Pfam" id="PF07973">
    <property type="entry name" value="tRNA_SAD"/>
    <property type="match status" value="1"/>
</dbReference>
<dbReference type="SUPFAM" id="SSF55681">
    <property type="entry name" value="Class II aaRS and biotin synthetases"/>
    <property type="match status" value="1"/>
</dbReference>
<dbReference type="InterPro" id="IPR009000">
    <property type="entry name" value="Transl_B-barrel_sf"/>
</dbReference>
<dbReference type="PRINTS" id="PR00980">
    <property type="entry name" value="TRNASYNTHALA"/>
</dbReference>
<comment type="catalytic activity">
    <reaction evidence="11">
        <text>tRNA(Ala) + L-alanine + ATP = L-alanyl-tRNA(Ala) + AMP + diphosphate</text>
        <dbReference type="Rhea" id="RHEA:12540"/>
        <dbReference type="Rhea" id="RHEA-COMP:9657"/>
        <dbReference type="Rhea" id="RHEA-COMP:9923"/>
        <dbReference type="ChEBI" id="CHEBI:30616"/>
        <dbReference type="ChEBI" id="CHEBI:33019"/>
        <dbReference type="ChEBI" id="CHEBI:57972"/>
        <dbReference type="ChEBI" id="CHEBI:78442"/>
        <dbReference type="ChEBI" id="CHEBI:78497"/>
        <dbReference type="ChEBI" id="CHEBI:456215"/>
        <dbReference type="EC" id="6.1.1.7"/>
    </reaction>
</comment>
<dbReference type="PANTHER" id="PTHR11777">
    <property type="entry name" value="ALANYL-TRNA SYNTHETASE"/>
    <property type="match status" value="1"/>
</dbReference>
<dbReference type="SUPFAM" id="SSF101353">
    <property type="entry name" value="Putative anticodon-binding domain of alanyl-tRNA synthetase (AlaRS)"/>
    <property type="match status" value="1"/>
</dbReference>
<protein>
    <recommendedName>
        <fullName evidence="11">Alanine--tRNA ligase</fullName>
        <ecNumber evidence="11">6.1.1.7</ecNumber>
    </recommendedName>
    <alternativeName>
        <fullName evidence="11">Alanyl-tRNA synthetase</fullName>
        <shortName evidence="11">AlaRS</shortName>
    </alternativeName>
</protein>
<feature type="coiled-coil region" evidence="12">
    <location>
        <begin position="737"/>
        <end position="764"/>
    </location>
</feature>
<dbReference type="CDD" id="cd00673">
    <property type="entry name" value="AlaRS_core"/>
    <property type="match status" value="1"/>
</dbReference>
<dbReference type="FunFam" id="3.30.54.20:FF:000001">
    <property type="entry name" value="Alanine--tRNA ligase"/>
    <property type="match status" value="1"/>
</dbReference>
<evidence type="ECO:0000256" key="10">
    <source>
        <dbReference type="ARBA" id="ARBA00023146"/>
    </source>
</evidence>